<gene>
    <name evidence="1" type="ORF">Tco_1004473</name>
</gene>
<comment type="caution">
    <text evidence="1">The sequence shown here is derived from an EMBL/GenBank/DDBJ whole genome shotgun (WGS) entry which is preliminary data.</text>
</comment>
<dbReference type="EMBL" id="BQNB010017244">
    <property type="protein sequence ID" value="GJT60940.1"/>
    <property type="molecule type" value="Genomic_DNA"/>
</dbReference>
<reference evidence="1" key="2">
    <citation type="submission" date="2022-01" db="EMBL/GenBank/DDBJ databases">
        <authorList>
            <person name="Yamashiro T."/>
            <person name="Shiraishi A."/>
            <person name="Satake H."/>
            <person name="Nakayama K."/>
        </authorList>
    </citation>
    <scope>NUCLEOTIDE SEQUENCE</scope>
</reference>
<proteinExistence type="predicted"/>
<evidence type="ECO:0000313" key="1">
    <source>
        <dbReference type="EMBL" id="GJT60940.1"/>
    </source>
</evidence>
<name>A0ABQ5FC61_9ASTR</name>
<accession>A0ABQ5FC61</accession>
<evidence type="ECO:0000313" key="2">
    <source>
        <dbReference type="Proteomes" id="UP001151760"/>
    </source>
</evidence>
<keyword evidence="2" id="KW-1185">Reference proteome</keyword>
<organism evidence="1 2">
    <name type="scientific">Tanacetum coccineum</name>
    <dbReference type="NCBI Taxonomy" id="301880"/>
    <lineage>
        <taxon>Eukaryota</taxon>
        <taxon>Viridiplantae</taxon>
        <taxon>Streptophyta</taxon>
        <taxon>Embryophyta</taxon>
        <taxon>Tracheophyta</taxon>
        <taxon>Spermatophyta</taxon>
        <taxon>Magnoliopsida</taxon>
        <taxon>eudicotyledons</taxon>
        <taxon>Gunneridae</taxon>
        <taxon>Pentapetalae</taxon>
        <taxon>asterids</taxon>
        <taxon>campanulids</taxon>
        <taxon>Asterales</taxon>
        <taxon>Asteraceae</taxon>
        <taxon>Asteroideae</taxon>
        <taxon>Anthemideae</taxon>
        <taxon>Anthemidinae</taxon>
        <taxon>Tanacetum</taxon>
    </lineage>
</organism>
<protein>
    <submittedName>
        <fullName evidence="1">Uncharacterized protein</fullName>
    </submittedName>
</protein>
<sequence>MGYRGESCNHPGTTFTWAQVSLLSKSVKRRSRSRLSLNRNIYSHEVSGRKAAKEENQSSMYNIHIGTCVPTKSVKRVSLVPAGSSSSIPADYVSAGHVLVSADRDRIC</sequence>
<reference evidence="1" key="1">
    <citation type="journal article" date="2022" name="Int. J. Mol. Sci.">
        <title>Draft Genome of Tanacetum Coccineum: Genomic Comparison of Closely Related Tanacetum-Family Plants.</title>
        <authorList>
            <person name="Yamashiro T."/>
            <person name="Shiraishi A."/>
            <person name="Nakayama K."/>
            <person name="Satake H."/>
        </authorList>
    </citation>
    <scope>NUCLEOTIDE SEQUENCE</scope>
</reference>
<dbReference type="Proteomes" id="UP001151760">
    <property type="component" value="Unassembled WGS sequence"/>
</dbReference>